<accession>M2N2A1</accession>
<dbReference type="EMBL" id="KB445561">
    <property type="protein sequence ID" value="EMC93109.1"/>
    <property type="molecule type" value="Genomic_DNA"/>
</dbReference>
<proteinExistence type="predicted"/>
<dbReference type="GeneID" id="19109140"/>
<protein>
    <submittedName>
        <fullName evidence="2">Uncharacterized protein</fullName>
    </submittedName>
</protein>
<dbReference type="KEGG" id="bcom:BAUCODRAFT_151472"/>
<evidence type="ECO:0000256" key="1">
    <source>
        <dbReference type="SAM" id="MobiDB-lite"/>
    </source>
</evidence>
<sequence length="62" mass="6608">MSGDSSICKPSNNSSTSSRISPSKPKMRGAELSRLMTRSLKPSLTCKMTNGRRAEMTSAAEG</sequence>
<reference evidence="2 3" key="1">
    <citation type="journal article" date="2012" name="PLoS Pathog.">
        <title>Diverse lifestyles and strategies of plant pathogenesis encoded in the genomes of eighteen Dothideomycetes fungi.</title>
        <authorList>
            <person name="Ohm R.A."/>
            <person name="Feau N."/>
            <person name="Henrissat B."/>
            <person name="Schoch C.L."/>
            <person name="Horwitz B.A."/>
            <person name="Barry K.W."/>
            <person name="Condon B.J."/>
            <person name="Copeland A.C."/>
            <person name="Dhillon B."/>
            <person name="Glaser F."/>
            <person name="Hesse C.N."/>
            <person name="Kosti I."/>
            <person name="LaButti K."/>
            <person name="Lindquist E.A."/>
            <person name="Lucas S."/>
            <person name="Salamov A.A."/>
            <person name="Bradshaw R.E."/>
            <person name="Ciuffetti L."/>
            <person name="Hamelin R.C."/>
            <person name="Kema G.H.J."/>
            <person name="Lawrence C."/>
            <person name="Scott J.A."/>
            <person name="Spatafora J.W."/>
            <person name="Turgeon B.G."/>
            <person name="de Wit P.J.G.M."/>
            <person name="Zhong S."/>
            <person name="Goodwin S.B."/>
            <person name="Grigoriev I.V."/>
        </authorList>
    </citation>
    <scope>NUCLEOTIDE SEQUENCE [LARGE SCALE GENOMIC DNA]</scope>
    <source>
        <strain evidence="2 3">UAMH 10762</strain>
    </source>
</reference>
<name>M2N2A1_BAUPA</name>
<dbReference type="HOGENOM" id="CLU_2903840_0_0_1"/>
<evidence type="ECO:0000313" key="2">
    <source>
        <dbReference type="EMBL" id="EMC93109.1"/>
    </source>
</evidence>
<dbReference type="AlphaFoldDB" id="M2N2A1"/>
<keyword evidence="3" id="KW-1185">Reference proteome</keyword>
<dbReference type="Proteomes" id="UP000011761">
    <property type="component" value="Unassembled WGS sequence"/>
</dbReference>
<feature type="region of interest" description="Disordered" evidence="1">
    <location>
        <begin position="1"/>
        <end position="62"/>
    </location>
</feature>
<dbReference type="RefSeq" id="XP_007680289.1">
    <property type="nucleotide sequence ID" value="XM_007682099.1"/>
</dbReference>
<gene>
    <name evidence="2" type="ORF">BAUCODRAFT_151472</name>
</gene>
<feature type="compositionally biased region" description="Low complexity" evidence="1">
    <location>
        <begin position="1"/>
        <end position="24"/>
    </location>
</feature>
<organism evidence="2 3">
    <name type="scientific">Baudoinia panamericana (strain UAMH 10762)</name>
    <name type="common">Angels' share fungus</name>
    <name type="synonym">Baudoinia compniacensis (strain UAMH 10762)</name>
    <dbReference type="NCBI Taxonomy" id="717646"/>
    <lineage>
        <taxon>Eukaryota</taxon>
        <taxon>Fungi</taxon>
        <taxon>Dikarya</taxon>
        <taxon>Ascomycota</taxon>
        <taxon>Pezizomycotina</taxon>
        <taxon>Dothideomycetes</taxon>
        <taxon>Dothideomycetidae</taxon>
        <taxon>Mycosphaerellales</taxon>
        <taxon>Teratosphaeriaceae</taxon>
        <taxon>Baudoinia</taxon>
    </lineage>
</organism>
<evidence type="ECO:0000313" key="3">
    <source>
        <dbReference type="Proteomes" id="UP000011761"/>
    </source>
</evidence>